<evidence type="ECO:0000256" key="1">
    <source>
        <dbReference type="ARBA" id="ARBA00004459"/>
    </source>
</evidence>
<sequence length="196" mass="20838">MKRPAPRTAVRAFAAALAAALLAGCASQATRNLTAVPRPVATAFELEGRLAASDGERAANGSITWSHTPVADEWTVYSPLGQIVGQLVRTPRGAMLLTADGSSEQAADADTILPRLLGVPAPIDGLQHWVQASTRPGARVLSLDEAGRPTRISDAGWIIDYVEYAGTAADAPPRRIDAAWGEARIRLLIDQWTPRR</sequence>
<protein>
    <recommendedName>
        <fullName evidence="4">Outer-membrane lipoprotein LolB</fullName>
    </recommendedName>
</protein>
<keyword evidence="8" id="KW-0472">Membrane</keyword>
<accession>A0ABX1MT75</accession>
<evidence type="ECO:0000313" key="15">
    <source>
        <dbReference type="Proteomes" id="UP000652074"/>
    </source>
</evidence>
<evidence type="ECO:0000256" key="6">
    <source>
        <dbReference type="ARBA" id="ARBA00022729"/>
    </source>
</evidence>
<evidence type="ECO:0000256" key="9">
    <source>
        <dbReference type="ARBA" id="ARBA00023139"/>
    </source>
</evidence>
<keyword evidence="7" id="KW-0653">Protein transport</keyword>
<keyword evidence="11" id="KW-0998">Cell outer membrane</keyword>
<dbReference type="Gene3D" id="2.50.20.10">
    <property type="entry name" value="Lipoprotein localisation LolA/LolB/LppX"/>
    <property type="match status" value="1"/>
</dbReference>
<evidence type="ECO:0000256" key="8">
    <source>
        <dbReference type="ARBA" id="ARBA00023136"/>
    </source>
</evidence>
<evidence type="ECO:0000256" key="12">
    <source>
        <dbReference type="ARBA" id="ARBA00023288"/>
    </source>
</evidence>
<evidence type="ECO:0000256" key="10">
    <source>
        <dbReference type="ARBA" id="ARBA00023186"/>
    </source>
</evidence>
<evidence type="ECO:0000256" key="11">
    <source>
        <dbReference type="ARBA" id="ARBA00023237"/>
    </source>
</evidence>
<keyword evidence="5" id="KW-0813">Transport</keyword>
<reference evidence="14 15" key="1">
    <citation type="submission" date="2019-12" db="EMBL/GenBank/DDBJ databases">
        <title>Comparative genomics gives insights into the taxonomy of the Azoarcus-Aromatoleum group and reveals separate origins of nif in the plant-associated Azoarcus and non-plant-associated Aromatoleum sub-groups.</title>
        <authorList>
            <person name="Lafos M."/>
            <person name="Maluk M."/>
            <person name="Batista M."/>
            <person name="Junghare M."/>
            <person name="Carmona M."/>
            <person name="Faoro H."/>
            <person name="Cruz L.M."/>
            <person name="Battistoni F."/>
            <person name="De Souza E."/>
            <person name="Pedrosa F."/>
            <person name="Chen W.-M."/>
            <person name="Poole P.S."/>
            <person name="Dixon R.A."/>
            <person name="James E.K."/>
        </authorList>
    </citation>
    <scope>NUCLEOTIDE SEQUENCE [LARGE SCALE GENOMIC DNA]</scope>
    <source>
        <strain evidence="14 15">ToN1</strain>
    </source>
</reference>
<evidence type="ECO:0000256" key="2">
    <source>
        <dbReference type="ARBA" id="ARBA00009696"/>
    </source>
</evidence>
<evidence type="ECO:0000256" key="4">
    <source>
        <dbReference type="ARBA" id="ARBA00016202"/>
    </source>
</evidence>
<evidence type="ECO:0000256" key="5">
    <source>
        <dbReference type="ARBA" id="ARBA00022448"/>
    </source>
</evidence>
<dbReference type="Proteomes" id="UP000652074">
    <property type="component" value="Unassembled WGS sequence"/>
</dbReference>
<comment type="subcellular location">
    <subcellularLocation>
        <location evidence="1">Cell outer membrane</location>
        <topology evidence="1">Lipid-anchor</topology>
    </subcellularLocation>
</comment>
<evidence type="ECO:0000313" key="14">
    <source>
        <dbReference type="EMBL" id="NMF89531.1"/>
    </source>
</evidence>
<keyword evidence="10" id="KW-0143">Chaperone</keyword>
<dbReference type="RefSeq" id="WP_169206904.1">
    <property type="nucleotide sequence ID" value="NZ_CP059560.1"/>
</dbReference>
<evidence type="ECO:0000256" key="3">
    <source>
        <dbReference type="ARBA" id="ARBA00011245"/>
    </source>
</evidence>
<keyword evidence="15" id="KW-1185">Reference proteome</keyword>
<comment type="caution">
    <text evidence="14">The sequence shown here is derived from an EMBL/GenBank/DDBJ whole genome shotgun (WGS) entry which is preliminary data.</text>
</comment>
<comment type="subunit">
    <text evidence="3">Monomer.</text>
</comment>
<gene>
    <name evidence="14" type="ORF">GPA26_13735</name>
</gene>
<evidence type="ECO:0000256" key="7">
    <source>
        <dbReference type="ARBA" id="ARBA00022927"/>
    </source>
</evidence>
<dbReference type="SUPFAM" id="SSF89392">
    <property type="entry name" value="Prokaryotic lipoproteins and lipoprotein localization factors"/>
    <property type="match status" value="1"/>
</dbReference>
<keyword evidence="6 13" id="KW-0732">Signal</keyword>
<dbReference type="EMBL" id="WTVR01000025">
    <property type="protein sequence ID" value="NMF89531.1"/>
    <property type="molecule type" value="Genomic_DNA"/>
</dbReference>
<proteinExistence type="inferred from homology"/>
<keyword evidence="12 14" id="KW-0449">Lipoprotein</keyword>
<keyword evidence="9" id="KW-0564">Palmitate</keyword>
<dbReference type="InterPro" id="IPR029046">
    <property type="entry name" value="LolA/LolB/LppX"/>
</dbReference>
<dbReference type="Pfam" id="PF03550">
    <property type="entry name" value="LolB"/>
    <property type="match status" value="1"/>
</dbReference>
<dbReference type="CDD" id="cd16326">
    <property type="entry name" value="LolB"/>
    <property type="match status" value="1"/>
</dbReference>
<organism evidence="14 15">
    <name type="scientific">Aromatoleum petrolei</name>
    <dbReference type="NCBI Taxonomy" id="76116"/>
    <lineage>
        <taxon>Bacteria</taxon>
        <taxon>Pseudomonadati</taxon>
        <taxon>Pseudomonadota</taxon>
        <taxon>Betaproteobacteria</taxon>
        <taxon>Rhodocyclales</taxon>
        <taxon>Rhodocyclaceae</taxon>
        <taxon>Aromatoleum</taxon>
    </lineage>
</organism>
<feature type="chain" id="PRO_5046915191" description="Outer-membrane lipoprotein LolB" evidence="13">
    <location>
        <begin position="30"/>
        <end position="196"/>
    </location>
</feature>
<name>A0ABX1MT75_9RHOO</name>
<dbReference type="InterPro" id="IPR004565">
    <property type="entry name" value="OM_lipoprot_LolB"/>
</dbReference>
<dbReference type="PROSITE" id="PS51257">
    <property type="entry name" value="PROKAR_LIPOPROTEIN"/>
    <property type="match status" value="1"/>
</dbReference>
<comment type="similarity">
    <text evidence="2">Belongs to the LolB family.</text>
</comment>
<evidence type="ECO:0000256" key="13">
    <source>
        <dbReference type="SAM" id="SignalP"/>
    </source>
</evidence>
<feature type="signal peptide" evidence="13">
    <location>
        <begin position="1"/>
        <end position="29"/>
    </location>
</feature>